<evidence type="ECO:0000256" key="1">
    <source>
        <dbReference type="SAM" id="MobiDB-lite"/>
    </source>
</evidence>
<dbReference type="EMBL" id="JBJQND010000017">
    <property type="protein sequence ID" value="KAL3842168.1"/>
    <property type="molecule type" value="Genomic_DNA"/>
</dbReference>
<accession>A0ABD3U0J5</accession>
<name>A0ABD3U0J5_SINWO</name>
<organism evidence="3 4">
    <name type="scientific">Sinanodonta woodiana</name>
    <name type="common">Chinese pond mussel</name>
    <name type="synonym">Anodonta woodiana</name>
    <dbReference type="NCBI Taxonomy" id="1069815"/>
    <lineage>
        <taxon>Eukaryota</taxon>
        <taxon>Metazoa</taxon>
        <taxon>Spiralia</taxon>
        <taxon>Lophotrochozoa</taxon>
        <taxon>Mollusca</taxon>
        <taxon>Bivalvia</taxon>
        <taxon>Autobranchia</taxon>
        <taxon>Heteroconchia</taxon>
        <taxon>Palaeoheterodonta</taxon>
        <taxon>Unionida</taxon>
        <taxon>Unionoidea</taxon>
        <taxon>Unionidae</taxon>
        <taxon>Unioninae</taxon>
        <taxon>Sinanodonta</taxon>
    </lineage>
</organism>
<proteinExistence type="predicted"/>
<keyword evidence="2" id="KW-0732">Signal</keyword>
<reference evidence="3 4" key="1">
    <citation type="submission" date="2024-11" db="EMBL/GenBank/DDBJ databases">
        <title>Chromosome-level genome assembly of the freshwater bivalve Anodonta woodiana.</title>
        <authorList>
            <person name="Chen X."/>
        </authorList>
    </citation>
    <scope>NUCLEOTIDE SEQUENCE [LARGE SCALE GENOMIC DNA]</scope>
    <source>
        <strain evidence="3">MN2024</strain>
        <tissue evidence="3">Gills</tissue>
    </source>
</reference>
<evidence type="ECO:0000313" key="3">
    <source>
        <dbReference type="EMBL" id="KAL3842168.1"/>
    </source>
</evidence>
<dbReference type="Proteomes" id="UP001634394">
    <property type="component" value="Unassembled WGS sequence"/>
</dbReference>
<feature type="signal peptide" evidence="2">
    <location>
        <begin position="1"/>
        <end position="23"/>
    </location>
</feature>
<feature type="region of interest" description="Disordered" evidence="1">
    <location>
        <begin position="238"/>
        <end position="257"/>
    </location>
</feature>
<gene>
    <name evidence="3" type="ORF">ACJMK2_020211</name>
</gene>
<protein>
    <submittedName>
        <fullName evidence="3">Uncharacterized protein</fullName>
    </submittedName>
</protein>
<dbReference type="PROSITE" id="PS51257">
    <property type="entry name" value="PROKAR_LIPOPROTEIN"/>
    <property type="match status" value="1"/>
</dbReference>
<dbReference type="AlphaFoldDB" id="A0ABD3U0J5"/>
<evidence type="ECO:0000256" key="2">
    <source>
        <dbReference type="SAM" id="SignalP"/>
    </source>
</evidence>
<keyword evidence="4" id="KW-1185">Reference proteome</keyword>
<comment type="caution">
    <text evidence="3">The sequence shown here is derived from an EMBL/GenBank/DDBJ whole genome shotgun (WGS) entry which is preliminary data.</text>
</comment>
<evidence type="ECO:0000313" key="4">
    <source>
        <dbReference type="Proteomes" id="UP001634394"/>
    </source>
</evidence>
<sequence>MEYERKHLLSILHLLLFISCTSCVDNEITEAAAAEKASSAIEKRSLDKFGFVDDIGQEKELKAVSGETGSAKEDYGSQLAQKLSNLDAEKRRMDRFAFAGNLGKRLDEYEQLDDGDVEKRKMDRLSFLSNLGKRGRMDFSHLGNLDKRGRLDRYMFTGNLGKRGRMDRYSFMGNLGKRRGRMDRYSFIGNLGKRPSMDRYSFSGTLGKREDLFPFAESLENRQGMDAYPLAGSLGRNLAEDNSESADTSANDEDREFGKRGRLDMKSLYGQLGKRSKRSILFPWGGVRYTRNNKPMRGIDKYSFAARLGKRKPDYRFLPTLGKRTYLTLEGSI</sequence>
<feature type="chain" id="PRO_5044796801" evidence="2">
    <location>
        <begin position="24"/>
        <end position="333"/>
    </location>
</feature>